<reference evidence="8 9" key="1">
    <citation type="submission" date="2020-07" db="EMBL/GenBank/DDBJ databases">
        <authorList>
            <person name="Feng H."/>
        </authorList>
    </citation>
    <scope>NUCLEOTIDE SEQUENCE [LARGE SCALE GENOMIC DNA]</scope>
    <source>
        <strain evidence="9">s-10</strain>
    </source>
</reference>
<feature type="transmembrane region" description="Helical" evidence="6">
    <location>
        <begin position="79"/>
        <end position="107"/>
    </location>
</feature>
<dbReference type="InterPro" id="IPR052984">
    <property type="entry name" value="UPF0421"/>
</dbReference>
<name>A0A7W1WR77_9BACL</name>
<gene>
    <name evidence="8" type="ORF">H1191_09665</name>
</gene>
<dbReference type="InterPro" id="IPR010343">
    <property type="entry name" value="ArAE_1"/>
</dbReference>
<dbReference type="PANTHER" id="PTHR40064:SF1">
    <property type="entry name" value="MEMBRANE PROTEIN"/>
    <property type="match status" value="1"/>
</dbReference>
<evidence type="ECO:0000313" key="9">
    <source>
        <dbReference type="Proteomes" id="UP000535491"/>
    </source>
</evidence>
<evidence type="ECO:0000259" key="7">
    <source>
        <dbReference type="Pfam" id="PF11728"/>
    </source>
</evidence>
<organism evidence="8 9">
    <name type="scientific">Paenactinomyces guangxiensis</name>
    <dbReference type="NCBI Taxonomy" id="1490290"/>
    <lineage>
        <taxon>Bacteria</taxon>
        <taxon>Bacillati</taxon>
        <taxon>Bacillota</taxon>
        <taxon>Bacilli</taxon>
        <taxon>Bacillales</taxon>
        <taxon>Thermoactinomycetaceae</taxon>
        <taxon>Paenactinomyces</taxon>
    </lineage>
</organism>
<dbReference type="Proteomes" id="UP000535491">
    <property type="component" value="Unassembled WGS sequence"/>
</dbReference>
<dbReference type="Gene3D" id="1.20.120.940">
    <property type="entry name" value="Putative aromatic acid exporter, C-terminal domain"/>
    <property type="match status" value="1"/>
</dbReference>
<protein>
    <submittedName>
        <fullName evidence="8">Aromatic acid exporter family protein</fullName>
    </submittedName>
</protein>
<dbReference type="AlphaFoldDB" id="A0A7W1WR77"/>
<accession>A0A7W1WR77</accession>
<evidence type="ECO:0000256" key="3">
    <source>
        <dbReference type="ARBA" id="ARBA00022692"/>
    </source>
</evidence>
<dbReference type="GO" id="GO:0005886">
    <property type="term" value="C:plasma membrane"/>
    <property type="evidence" value="ECO:0007669"/>
    <property type="project" value="UniProtKB-SubCell"/>
</dbReference>
<feature type="transmembrane region" description="Helical" evidence="6">
    <location>
        <begin position="20"/>
        <end position="40"/>
    </location>
</feature>
<dbReference type="EMBL" id="JACEIQ010000008">
    <property type="protein sequence ID" value="MBA4494571.1"/>
    <property type="molecule type" value="Genomic_DNA"/>
</dbReference>
<sequence length="316" mass="36531">MRIGYRTIKTAVGTGLSIAVAQWLGLQFYASAGIITILCIKTTKKRSYQSAWERLLACIVAILLGAVFFQLLGYHPWTMAIILLFLIPLDVYLKVTEGIITSTVFLFHFYSVKQVNLSLILNELALMFIGIGFALLVNLYMPNVEKELKEYRQKIEQNFKKIISEIAIYLRAGESDWDGSEIIETAELLKQAKDLALRDIENHPHDRGTNYLDYFEMRERQFEILERIMPIASSLDVRCRQGQVIADFLDQVAQAIHPGNTANIYLEELEEMRKKFRESPLPANRQEFETRAALFYFVNEMKRYLILKRDLNKNVS</sequence>
<comment type="caution">
    <text evidence="8">The sequence shown here is derived from an EMBL/GenBank/DDBJ whole genome shotgun (WGS) entry which is preliminary data.</text>
</comment>
<evidence type="ECO:0000256" key="6">
    <source>
        <dbReference type="SAM" id="Phobius"/>
    </source>
</evidence>
<evidence type="ECO:0000256" key="1">
    <source>
        <dbReference type="ARBA" id="ARBA00004651"/>
    </source>
</evidence>
<keyword evidence="3 6" id="KW-0812">Transmembrane</keyword>
<dbReference type="PANTHER" id="PTHR40064">
    <property type="entry name" value="MEMBRANE PROTEIN-RELATED"/>
    <property type="match status" value="1"/>
</dbReference>
<dbReference type="InterPro" id="IPR038323">
    <property type="entry name" value="ArAE_1_C_sf"/>
</dbReference>
<dbReference type="Pfam" id="PF11728">
    <property type="entry name" value="ArAE_1_C"/>
    <property type="match status" value="1"/>
</dbReference>
<feature type="domain" description="Putative aromatic acid exporter C-terminal" evidence="7">
    <location>
        <begin position="145"/>
        <end position="308"/>
    </location>
</feature>
<dbReference type="RefSeq" id="WP_181751812.1">
    <property type="nucleotide sequence ID" value="NZ_JACEIQ010000008.1"/>
</dbReference>
<proteinExistence type="predicted"/>
<evidence type="ECO:0000256" key="5">
    <source>
        <dbReference type="ARBA" id="ARBA00023136"/>
    </source>
</evidence>
<evidence type="ECO:0000256" key="4">
    <source>
        <dbReference type="ARBA" id="ARBA00022989"/>
    </source>
</evidence>
<dbReference type="Pfam" id="PF06081">
    <property type="entry name" value="ArAE_1"/>
    <property type="match status" value="1"/>
</dbReference>
<keyword evidence="5 6" id="KW-0472">Membrane</keyword>
<evidence type="ECO:0000256" key="2">
    <source>
        <dbReference type="ARBA" id="ARBA00022475"/>
    </source>
</evidence>
<comment type="subcellular location">
    <subcellularLocation>
        <location evidence="1">Cell membrane</location>
        <topology evidence="1">Multi-pass membrane protein</topology>
    </subcellularLocation>
</comment>
<evidence type="ECO:0000313" key="8">
    <source>
        <dbReference type="EMBL" id="MBA4494571.1"/>
    </source>
</evidence>
<keyword evidence="9" id="KW-1185">Reference proteome</keyword>
<feature type="transmembrane region" description="Helical" evidence="6">
    <location>
        <begin position="52"/>
        <end position="73"/>
    </location>
</feature>
<keyword evidence="2" id="KW-1003">Cell membrane</keyword>
<feature type="transmembrane region" description="Helical" evidence="6">
    <location>
        <begin position="119"/>
        <end position="141"/>
    </location>
</feature>
<dbReference type="InterPro" id="IPR021062">
    <property type="entry name" value="ArAE_1_C"/>
</dbReference>
<keyword evidence="4 6" id="KW-1133">Transmembrane helix</keyword>